<protein>
    <recommendedName>
        <fullName evidence="3">Polyketide cyclase</fullName>
    </recommendedName>
</protein>
<dbReference type="OrthoDB" id="9807923at2"/>
<dbReference type="AlphaFoldDB" id="A0A6L3ZKG0"/>
<dbReference type="InterPro" id="IPR023393">
    <property type="entry name" value="START-like_dom_sf"/>
</dbReference>
<sequence>MRTLRIIMIVLATMMVAFFIWNLTLTGTYKVSASTQINAPLQDVRGQINNLANWEQWSTFLTRDTTLMITYSTPSAGERAWVTWKHPEGPGGRMEIMKIDSNQTECLITLDGFKGAKSLLTFEAKENSTQLIWEVEGELPFYARFMKAGYENRVVKDLITTSQNLNAHLANGGVIEVEDPLDGESEEEDIRDSTLDSTTQNTVELTQSIVEGPWEALTFYYVEIESTLGKVTWDKCLESYVEVQEYLGEAATNQPMFLMYDVYDEKHDYVMLQVGMIVDVDLPRSSRKVKSSVIRQGLFVEREQFENLGKLHYGDVELDAYLSTHGYQMHGRVFERVLLDENLKPIHRFVRYPVMSNSETVASN</sequence>
<dbReference type="SUPFAM" id="SSF55961">
    <property type="entry name" value="Bet v1-like"/>
    <property type="match status" value="1"/>
</dbReference>
<accession>A0A6L3ZKG0</accession>
<evidence type="ECO:0000313" key="1">
    <source>
        <dbReference type="EMBL" id="KAB2817935.1"/>
    </source>
</evidence>
<evidence type="ECO:0008006" key="3">
    <source>
        <dbReference type="Google" id="ProtNLM"/>
    </source>
</evidence>
<organism evidence="1 2">
    <name type="scientific">Phaeocystidibacter marisrubri</name>
    <dbReference type="NCBI Taxonomy" id="1577780"/>
    <lineage>
        <taxon>Bacteria</taxon>
        <taxon>Pseudomonadati</taxon>
        <taxon>Bacteroidota</taxon>
        <taxon>Flavobacteriia</taxon>
        <taxon>Flavobacteriales</taxon>
        <taxon>Phaeocystidibacteraceae</taxon>
        <taxon>Phaeocystidibacter</taxon>
    </lineage>
</organism>
<dbReference type="Proteomes" id="UP000484164">
    <property type="component" value="Unassembled WGS sequence"/>
</dbReference>
<dbReference type="EMBL" id="WBVQ01000001">
    <property type="protein sequence ID" value="KAB2817935.1"/>
    <property type="molecule type" value="Genomic_DNA"/>
</dbReference>
<dbReference type="RefSeq" id="WP_151692623.1">
    <property type="nucleotide sequence ID" value="NZ_BMGX01000002.1"/>
</dbReference>
<gene>
    <name evidence="1" type="ORF">F8C82_05890</name>
</gene>
<dbReference type="Gene3D" id="3.30.530.20">
    <property type="match status" value="1"/>
</dbReference>
<proteinExistence type="predicted"/>
<evidence type="ECO:0000313" key="2">
    <source>
        <dbReference type="Proteomes" id="UP000484164"/>
    </source>
</evidence>
<comment type="caution">
    <text evidence="1">The sequence shown here is derived from an EMBL/GenBank/DDBJ whole genome shotgun (WGS) entry which is preliminary data.</text>
</comment>
<keyword evidence="2" id="KW-1185">Reference proteome</keyword>
<name>A0A6L3ZKG0_9FLAO</name>
<reference evidence="1 2" key="1">
    <citation type="submission" date="2019-10" db="EMBL/GenBank/DDBJ databases">
        <title>Genome sequence of Phaeocystidibacter marisrubri JCM30614 (type strain).</title>
        <authorList>
            <person name="Bowman J.P."/>
        </authorList>
    </citation>
    <scope>NUCLEOTIDE SEQUENCE [LARGE SCALE GENOMIC DNA]</scope>
    <source>
        <strain evidence="1 2">JCM 30614</strain>
    </source>
</reference>